<evidence type="ECO:0000256" key="2">
    <source>
        <dbReference type="ARBA" id="ARBA00022448"/>
    </source>
</evidence>
<dbReference type="GO" id="GO:0045454">
    <property type="term" value="P:cell redox homeostasis"/>
    <property type="evidence" value="ECO:0007669"/>
    <property type="project" value="TreeGrafter"/>
</dbReference>
<sequence>MDSILCKTNPISPSLPPRLLCCTSNSHTSSFTLKTPSLKSSLHSEFHGFSVSLEHPDRITPRKPTSGTFSAQMTLCIGKALKWWEKGVQPNMREITSAQDLVDSLLNSGDKLVVVDFFSPGCGGCRALHPKICQIAEMNPDVQFLQVNHEQHKSMCYSLNVHVLPFFRFYRGAHGRLCGFSCTNATIKKFKDALAKHSTERSSLGPPKGLEESELIALAANKDLSFKYTPKSVEPVPSPTPPSPPSLPSTPIKEPIKSSDHNCTLLSHVGR</sequence>
<dbReference type="Proteomes" id="UP001417504">
    <property type="component" value="Unassembled WGS sequence"/>
</dbReference>
<dbReference type="CDD" id="cd02947">
    <property type="entry name" value="TRX_family"/>
    <property type="match status" value="1"/>
</dbReference>
<dbReference type="AlphaFoldDB" id="A0AAP0KKY0"/>
<dbReference type="PANTHER" id="PTHR43601">
    <property type="entry name" value="THIOREDOXIN, MITOCHONDRIAL"/>
    <property type="match status" value="1"/>
</dbReference>
<dbReference type="InterPro" id="IPR036249">
    <property type="entry name" value="Thioredoxin-like_sf"/>
</dbReference>
<evidence type="ECO:0000256" key="3">
    <source>
        <dbReference type="ARBA" id="ARBA00022982"/>
    </source>
</evidence>
<evidence type="ECO:0000259" key="7">
    <source>
        <dbReference type="PROSITE" id="PS51352"/>
    </source>
</evidence>
<keyword evidence="4" id="KW-1015">Disulfide bond</keyword>
<gene>
    <name evidence="8" type="ORF">Sjap_001977</name>
</gene>
<evidence type="ECO:0000313" key="8">
    <source>
        <dbReference type="EMBL" id="KAK9154497.1"/>
    </source>
</evidence>
<evidence type="ECO:0000256" key="5">
    <source>
        <dbReference type="ARBA" id="ARBA00023284"/>
    </source>
</evidence>
<keyword evidence="5" id="KW-0676">Redox-active center</keyword>
<protein>
    <recommendedName>
        <fullName evidence="7">Thioredoxin domain-containing protein</fullName>
    </recommendedName>
</protein>
<evidence type="ECO:0000256" key="1">
    <source>
        <dbReference type="ARBA" id="ARBA00008987"/>
    </source>
</evidence>
<feature type="region of interest" description="Disordered" evidence="6">
    <location>
        <begin position="230"/>
        <end position="260"/>
    </location>
</feature>
<comment type="similarity">
    <text evidence="1">Belongs to the thioredoxin family.</text>
</comment>
<dbReference type="GO" id="GO:0009507">
    <property type="term" value="C:chloroplast"/>
    <property type="evidence" value="ECO:0007669"/>
    <property type="project" value="TreeGrafter"/>
</dbReference>
<dbReference type="EMBL" id="JBBNAE010000001">
    <property type="protein sequence ID" value="KAK9154497.1"/>
    <property type="molecule type" value="Genomic_DNA"/>
</dbReference>
<evidence type="ECO:0000256" key="6">
    <source>
        <dbReference type="SAM" id="MobiDB-lite"/>
    </source>
</evidence>
<name>A0AAP0KKY0_9MAGN</name>
<reference evidence="8 9" key="1">
    <citation type="submission" date="2024-01" db="EMBL/GenBank/DDBJ databases">
        <title>Genome assemblies of Stephania.</title>
        <authorList>
            <person name="Yang L."/>
        </authorList>
    </citation>
    <scope>NUCLEOTIDE SEQUENCE [LARGE SCALE GENOMIC DNA]</scope>
    <source>
        <strain evidence="8">QJT</strain>
        <tissue evidence="8">Leaf</tissue>
    </source>
</reference>
<dbReference type="FunFam" id="3.40.30.10:FF:000199">
    <property type="entry name" value="Thioredoxin-like 1-2, chloroplastic"/>
    <property type="match status" value="1"/>
</dbReference>
<dbReference type="Gene3D" id="3.40.30.10">
    <property type="entry name" value="Glutaredoxin"/>
    <property type="match status" value="1"/>
</dbReference>
<evidence type="ECO:0000313" key="9">
    <source>
        <dbReference type="Proteomes" id="UP001417504"/>
    </source>
</evidence>
<accession>A0AAP0KKY0</accession>
<dbReference type="InterPro" id="IPR013766">
    <property type="entry name" value="Thioredoxin_domain"/>
</dbReference>
<comment type="caution">
    <text evidence="8">The sequence shown here is derived from an EMBL/GenBank/DDBJ whole genome shotgun (WGS) entry which is preliminary data.</text>
</comment>
<organism evidence="8 9">
    <name type="scientific">Stephania japonica</name>
    <dbReference type="NCBI Taxonomy" id="461633"/>
    <lineage>
        <taxon>Eukaryota</taxon>
        <taxon>Viridiplantae</taxon>
        <taxon>Streptophyta</taxon>
        <taxon>Embryophyta</taxon>
        <taxon>Tracheophyta</taxon>
        <taxon>Spermatophyta</taxon>
        <taxon>Magnoliopsida</taxon>
        <taxon>Ranunculales</taxon>
        <taxon>Menispermaceae</taxon>
        <taxon>Menispermoideae</taxon>
        <taxon>Cissampelideae</taxon>
        <taxon>Stephania</taxon>
    </lineage>
</organism>
<feature type="compositionally biased region" description="Pro residues" evidence="6">
    <location>
        <begin position="236"/>
        <end position="248"/>
    </location>
</feature>
<keyword evidence="9" id="KW-1185">Reference proteome</keyword>
<dbReference type="Pfam" id="PF00085">
    <property type="entry name" value="Thioredoxin"/>
    <property type="match status" value="1"/>
</dbReference>
<proteinExistence type="inferred from homology"/>
<keyword evidence="3" id="KW-0249">Electron transport</keyword>
<dbReference type="PANTHER" id="PTHR43601:SF32">
    <property type="entry name" value="THIOREDOXIN-LIKE 2-2, CHLOROPLASTIC"/>
    <property type="match status" value="1"/>
</dbReference>
<evidence type="ECO:0000256" key="4">
    <source>
        <dbReference type="ARBA" id="ARBA00023157"/>
    </source>
</evidence>
<feature type="domain" description="Thioredoxin" evidence="7">
    <location>
        <begin position="60"/>
        <end position="223"/>
    </location>
</feature>
<keyword evidence="2" id="KW-0813">Transport</keyword>
<dbReference type="PROSITE" id="PS51352">
    <property type="entry name" value="THIOREDOXIN_2"/>
    <property type="match status" value="1"/>
</dbReference>
<dbReference type="SUPFAM" id="SSF52833">
    <property type="entry name" value="Thioredoxin-like"/>
    <property type="match status" value="1"/>
</dbReference>